<comment type="caution">
    <text evidence="2">The sequence shown here is derived from an EMBL/GenBank/DDBJ whole genome shotgun (WGS) entry which is preliminary data.</text>
</comment>
<name>A0A425XW65_9BACT</name>
<sequence length="141" mass="16390">MKKIVLIILINCFLFLFCKGQKVDTMIYILPEVAPTFKYDTCTNLVSSVKEYFMDNYKMPKILIDNGYAGRVFVEFVIEKDGYLSNVKLCRGIDEALDKTVIETIKTMPQWIPGINNEKNVRTKLILPISIHWLYGRIEDE</sequence>
<evidence type="ECO:0000259" key="1">
    <source>
        <dbReference type="Pfam" id="PF03544"/>
    </source>
</evidence>
<protein>
    <recommendedName>
        <fullName evidence="1">TonB C-terminal domain-containing protein</fullName>
    </recommendedName>
</protein>
<dbReference type="GO" id="GO:0055085">
    <property type="term" value="P:transmembrane transport"/>
    <property type="evidence" value="ECO:0007669"/>
    <property type="project" value="InterPro"/>
</dbReference>
<dbReference type="PANTHER" id="PTHR33446">
    <property type="entry name" value="PROTEIN TONB-RELATED"/>
    <property type="match status" value="1"/>
</dbReference>
<dbReference type="InterPro" id="IPR037682">
    <property type="entry name" value="TonB_C"/>
</dbReference>
<feature type="domain" description="TonB C-terminal" evidence="1">
    <location>
        <begin position="60"/>
        <end position="129"/>
    </location>
</feature>
<dbReference type="SUPFAM" id="SSF74653">
    <property type="entry name" value="TolA/TonB C-terminal domain"/>
    <property type="match status" value="1"/>
</dbReference>
<dbReference type="GO" id="GO:0098797">
    <property type="term" value="C:plasma membrane protein complex"/>
    <property type="evidence" value="ECO:0007669"/>
    <property type="project" value="TreeGrafter"/>
</dbReference>
<keyword evidence="3" id="KW-1185">Reference proteome</keyword>
<accession>A0A425XW65</accession>
<gene>
    <name evidence="2" type="ORF">DWB61_17745</name>
</gene>
<dbReference type="PANTHER" id="PTHR33446:SF2">
    <property type="entry name" value="PROTEIN TONB"/>
    <property type="match status" value="1"/>
</dbReference>
<dbReference type="Gene3D" id="3.30.1150.10">
    <property type="match status" value="1"/>
</dbReference>
<reference evidence="2 3" key="1">
    <citation type="submission" date="2018-07" db="EMBL/GenBank/DDBJ databases">
        <title>Draft genome sequence of Ancylomarina sp. M1P.</title>
        <authorList>
            <person name="Yadav S."/>
            <person name="Villanueva L."/>
            <person name="Damste J.S.S."/>
        </authorList>
    </citation>
    <scope>NUCLEOTIDE SEQUENCE [LARGE SCALE GENOMIC DNA]</scope>
    <source>
        <strain evidence="2 3">M1P</strain>
    </source>
</reference>
<proteinExistence type="predicted"/>
<dbReference type="Pfam" id="PF03544">
    <property type="entry name" value="TonB_C"/>
    <property type="match status" value="1"/>
</dbReference>
<dbReference type="InterPro" id="IPR051045">
    <property type="entry name" value="TonB-dependent_transducer"/>
</dbReference>
<evidence type="ECO:0000313" key="3">
    <source>
        <dbReference type="Proteomes" id="UP000285794"/>
    </source>
</evidence>
<dbReference type="Proteomes" id="UP000285794">
    <property type="component" value="Unassembled WGS sequence"/>
</dbReference>
<dbReference type="GO" id="GO:0031992">
    <property type="term" value="F:energy transducer activity"/>
    <property type="evidence" value="ECO:0007669"/>
    <property type="project" value="TreeGrafter"/>
</dbReference>
<dbReference type="EMBL" id="QQWG01000052">
    <property type="protein sequence ID" value="RRG18922.1"/>
    <property type="molecule type" value="Genomic_DNA"/>
</dbReference>
<dbReference type="AlphaFoldDB" id="A0A425XW65"/>
<organism evidence="2 3">
    <name type="scientific">Ancylomarina euxinus</name>
    <dbReference type="NCBI Taxonomy" id="2283627"/>
    <lineage>
        <taxon>Bacteria</taxon>
        <taxon>Pseudomonadati</taxon>
        <taxon>Bacteroidota</taxon>
        <taxon>Bacteroidia</taxon>
        <taxon>Marinilabiliales</taxon>
        <taxon>Marinifilaceae</taxon>
        <taxon>Ancylomarina</taxon>
    </lineage>
</organism>
<evidence type="ECO:0000313" key="2">
    <source>
        <dbReference type="EMBL" id="RRG18922.1"/>
    </source>
</evidence>